<evidence type="ECO:0000313" key="1">
    <source>
        <dbReference type="EMBL" id="KAJ1129822.1"/>
    </source>
</evidence>
<accession>A0AAV7PNF2</accession>
<dbReference type="AlphaFoldDB" id="A0AAV7PNF2"/>
<gene>
    <name evidence="1" type="ORF">NDU88_008187</name>
</gene>
<protein>
    <submittedName>
        <fullName evidence="1">Uncharacterized protein</fullName>
    </submittedName>
</protein>
<sequence length="94" mass="10200">MRSLLFTGTATNPGPCYVLRFPVLVSFRSGYDDKPPTTQTIEFDRRRPLRLIAAVGAGTADTCGLLPDGNAARMRSEPGQPIVLFNAFLPECNA</sequence>
<reference evidence="1" key="1">
    <citation type="journal article" date="2022" name="bioRxiv">
        <title>Sequencing and chromosome-scale assembly of the giantPleurodeles waltlgenome.</title>
        <authorList>
            <person name="Brown T."/>
            <person name="Elewa A."/>
            <person name="Iarovenko S."/>
            <person name="Subramanian E."/>
            <person name="Araus A.J."/>
            <person name="Petzold A."/>
            <person name="Susuki M."/>
            <person name="Suzuki K.-i.T."/>
            <person name="Hayashi T."/>
            <person name="Toyoda A."/>
            <person name="Oliveira C."/>
            <person name="Osipova E."/>
            <person name="Leigh N.D."/>
            <person name="Simon A."/>
            <person name="Yun M.H."/>
        </authorList>
    </citation>
    <scope>NUCLEOTIDE SEQUENCE</scope>
    <source>
        <strain evidence="1">20211129_DDA</strain>
        <tissue evidence="1">Liver</tissue>
    </source>
</reference>
<keyword evidence="2" id="KW-1185">Reference proteome</keyword>
<proteinExistence type="predicted"/>
<name>A0AAV7PNF2_PLEWA</name>
<dbReference type="Proteomes" id="UP001066276">
    <property type="component" value="Chromosome 7"/>
</dbReference>
<organism evidence="1 2">
    <name type="scientific">Pleurodeles waltl</name>
    <name type="common">Iberian ribbed newt</name>
    <dbReference type="NCBI Taxonomy" id="8319"/>
    <lineage>
        <taxon>Eukaryota</taxon>
        <taxon>Metazoa</taxon>
        <taxon>Chordata</taxon>
        <taxon>Craniata</taxon>
        <taxon>Vertebrata</taxon>
        <taxon>Euteleostomi</taxon>
        <taxon>Amphibia</taxon>
        <taxon>Batrachia</taxon>
        <taxon>Caudata</taxon>
        <taxon>Salamandroidea</taxon>
        <taxon>Salamandridae</taxon>
        <taxon>Pleurodelinae</taxon>
        <taxon>Pleurodeles</taxon>
    </lineage>
</organism>
<comment type="caution">
    <text evidence="1">The sequence shown here is derived from an EMBL/GenBank/DDBJ whole genome shotgun (WGS) entry which is preliminary data.</text>
</comment>
<dbReference type="EMBL" id="JANPWB010000011">
    <property type="protein sequence ID" value="KAJ1129822.1"/>
    <property type="molecule type" value="Genomic_DNA"/>
</dbReference>
<evidence type="ECO:0000313" key="2">
    <source>
        <dbReference type="Proteomes" id="UP001066276"/>
    </source>
</evidence>